<dbReference type="GO" id="GO:0042546">
    <property type="term" value="P:cell wall biogenesis"/>
    <property type="evidence" value="ECO:0007669"/>
    <property type="project" value="InterPro"/>
</dbReference>
<evidence type="ECO:0000256" key="5">
    <source>
        <dbReference type="ARBA" id="ARBA00023316"/>
    </source>
</evidence>
<organism evidence="7 8">
    <name type="scientific">Musa balbisiana</name>
    <name type="common">Banana</name>
    <dbReference type="NCBI Taxonomy" id="52838"/>
    <lineage>
        <taxon>Eukaryota</taxon>
        <taxon>Viridiplantae</taxon>
        <taxon>Streptophyta</taxon>
        <taxon>Embryophyta</taxon>
        <taxon>Tracheophyta</taxon>
        <taxon>Spermatophyta</taxon>
        <taxon>Magnoliopsida</taxon>
        <taxon>Liliopsida</taxon>
        <taxon>Zingiberales</taxon>
        <taxon>Musaceae</taxon>
        <taxon>Musa</taxon>
    </lineage>
</organism>
<dbReference type="GO" id="GO:0032580">
    <property type="term" value="C:Golgi cisterna membrane"/>
    <property type="evidence" value="ECO:0007669"/>
    <property type="project" value="UniProtKB-SubCell"/>
</dbReference>
<evidence type="ECO:0000256" key="3">
    <source>
        <dbReference type="ARBA" id="ARBA00022679"/>
    </source>
</evidence>
<keyword evidence="2 6" id="KW-0328">Glycosyltransferase</keyword>
<protein>
    <recommendedName>
        <fullName evidence="6">Fucosyltransferase</fullName>
        <ecNumber evidence="6">2.4.1.-</ecNumber>
    </recommendedName>
</protein>
<name>A0A4S8JGX3_MUSBA</name>
<dbReference type="PANTHER" id="PTHR31889">
    <property type="entry name" value="FUCOSYLTRANSFERASE 2-RELATED"/>
    <property type="match status" value="1"/>
</dbReference>
<evidence type="ECO:0000313" key="8">
    <source>
        <dbReference type="Proteomes" id="UP000317650"/>
    </source>
</evidence>
<gene>
    <name evidence="7" type="ORF">C4D60_Mb07t16240</name>
</gene>
<dbReference type="Proteomes" id="UP000317650">
    <property type="component" value="Chromosome 7"/>
</dbReference>
<dbReference type="GO" id="GO:0009969">
    <property type="term" value="P:xyloglucan biosynthetic process"/>
    <property type="evidence" value="ECO:0007669"/>
    <property type="project" value="TreeGrafter"/>
</dbReference>
<dbReference type="InterPro" id="IPR004938">
    <property type="entry name" value="XG_FTase"/>
</dbReference>
<sequence>MFEERTLGYALARSLFVFPFLALALFLIVLSGAHRSLSPDLLLSSYAVPGEGEPLRFCRSRLGSFPLHIVLSGLLLFDQIPHPHLAIPPLSSFTRRDDIFVAYSVHHSAVTNSRCSAGSSTAEPPKDELLGGLMSPAIDGASCLSRHQSAWYRRKPSNHTPSTHLIRRLRRYEALHKKCGPNTELYKKAVEQLVSDTGTAAAECNYVVWVPSDGLGNRIISIASAFLYALLNDKVLLLHLTDDMGDLFCEPFPETSWVLPSDFPVRYSWVLEKDHGYGNLLKNKLLSNDMDTANASSPAFLYLHLVHSNDEFDKMFYCEEGQQLLRKFSWLLLRSNQYFAPAFFLVPEFDTELSLLFPEKTAVFHHLGTYLFHPSNTVWGYITRYYEAYLANAKSRLGIQIRLFGKADFDSHSDYIIDCALTKRLLPNVNLTDTALPTITGAKPRSVLVTSLRSGYFEKLRNMYYEHATTTGEVISVHQPSHEEEQHSEKLNHNMKAFAEIYLLSLSDALITSPFSTFGYVAQGLGGLRPWLLVRPDDHDLCLHSMSMEPCFHFPPSYDCKARKKVDIGSVAPFLRHCEDFPRGVRLFD</sequence>
<evidence type="ECO:0000256" key="2">
    <source>
        <dbReference type="ARBA" id="ARBA00022676"/>
    </source>
</evidence>
<proteinExistence type="inferred from homology"/>
<keyword evidence="3 6" id="KW-0808">Transferase</keyword>
<dbReference type="Gene3D" id="3.40.50.11350">
    <property type="match status" value="1"/>
</dbReference>
<dbReference type="EC" id="2.4.1.-" evidence="6"/>
<keyword evidence="8" id="KW-1185">Reference proteome</keyword>
<dbReference type="AlphaFoldDB" id="A0A4S8JGX3"/>
<comment type="caution">
    <text evidence="7">The sequence shown here is derived from an EMBL/GenBank/DDBJ whole genome shotgun (WGS) entry which is preliminary data.</text>
</comment>
<keyword evidence="6" id="KW-0333">Golgi apparatus</keyword>
<accession>A0A4S8JGX3</accession>
<evidence type="ECO:0000256" key="1">
    <source>
        <dbReference type="ARBA" id="ARBA00010481"/>
    </source>
</evidence>
<comment type="function">
    <text evidence="6">May be involved in cell wall biosynthesis.</text>
</comment>
<evidence type="ECO:0000313" key="7">
    <source>
        <dbReference type="EMBL" id="THU60769.1"/>
    </source>
</evidence>
<reference evidence="7 8" key="1">
    <citation type="journal article" date="2019" name="Nat. Plants">
        <title>Genome sequencing of Musa balbisiana reveals subgenome evolution and function divergence in polyploid bananas.</title>
        <authorList>
            <person name="Yao X."/>
        </authorList>
    </citation>
    <scope>NUCLEOTIDE SEQUENCE [LARGE SCALE GENOMIC DNA]</scope>
    <source>
        <strain evidence="8">cv. DH-PKW</strain>
        <tissue evidence="7">Leaves</tissue>
    </source>
</reference>
<keyword evidence="5 6" id="KW-0961">Cell wall biogenesis/degradation</keyword>
<evidence type="ECO:0000256" key="4">
    <source>
        <dbReference type="ARBA" id="ARBA00023180"/>
    </source>
</evidence>
<evidence type="ECO:0000256" key="6">
    <source>
        <dbReference type="RuleBase" id="RU367004"/>
    </source>
</evidence>
<keyword evidence="4" id="KW-0325">Glycoprotein</keyword>
<comment type="subcellular location">
    <subcellularLocation>
        <location evidence="6">Golgi apparatus</location>
        <location evidence="6">Golgi stack membrane</location>
        <topology evidence="6">Single-pass type II membrane protein</topology>
    </subcellularLocation>
</comment>
<comment type="similarity">
    <text evidence="1 6">Belongs to the glycosyltransferase 37 family.</text>
</comment>
<dbReference type="Pfam" id="PF03254">
    <property type="entry name" value="XG_FTase"/>
    <property type="match status" value="1"/>
</dbReference>
<dbReference type="GO" id="GO:0071555">
    <property type="term" value="P:cell wall organization"/>
    <property type="evidence" value="ECO:0007669"/>
    <property type="project" value="UniProtKB-UniRule"/>
</dbReference>
<dbReference type="GO" id="GO:0008107">
    <property type="term" value="F:galactoside 2-alpha-L-fucosyltransferase activity"/>
    <property type="evidence" value="ECO:0007669"/>
    <property type="project" value="InterPro"/>
</dbReference>
<dbReference type="PANTHER" id="PTHR31889:SF2">
    <property type="entry name" value="FUCOSYLTRANSFERASE 3"/>
    <property type="match status" value="1"/>
</dbReference>
<dbReference type="STRING" id="52838.A0A4S8JGX3"/>
<dbReference type="EMBL" id="PYDT01000005">
    <property type="protein sequence ID" value="THU60769.1"/>
    <property type="molecule type" value="Genomic_DNA"/>
</dbReference>